<sequence length="84" mass="9436">MLLLWTAQQLTLIAAVAAFLYAPGDACKAVPPGDDKDDINDGWIVMKYDDFDGHNRRTLGIKPEELIEMKVFFIIITLELAAQR</sequence>
<dbReference type="AlphaFoldDB" id="A0A0N4YW48"/>
<protein>
    <submittedName>
        <fullName evidence="4">Secreted protein</fullName>
    </submittedName>
</protein>
<dbReference type="EMBL" id="UYSL01026378">
    <property type="protein sequence ID" value="VDL85308.1"/>
    <property type="molecule type" value="Genomic_DNA"/>
</dbReference>
<evidence type="ECO:0000256" key="1">
    <source>
        <dbReference type="SAM" id="SignalP"/>
    </source>
</evidence>
<organism evidence="4">
    <name type="scientific">Nippostrongylus brasiliensis</name>
    <name type="common">Rat hookworm</name>
    <dbReference type="NCBI Taxonomy" id="27835"/>
    <lineage>
        <taxon>Eukaryota</taxon>
        <taxon>Metazoa</taxon>
        <taxon>Ecdysozoa</taxon>
        <taxon>Nematoda</taxon>
        <taxon>Chromadorea</taxon>
        <taxon>Rhabditida</taxon>
        <taxon>Rhabditina</taxon>
        <taxon>Rhabditomorpha</taxon>
        <taxon>Strongyloidea</taxon>
        <taxon>Heligmosomidae</taxon>
        <taxon>Nippostrongylus</taxon>
    </lineage>
</organism>
<evidence type="ECO:0000313" key="3">
    <source>
        <dbReference type="Proteomes" id="UP000271162"/>
    </source>
</evidence>
<feature type="signal peptide" evidence="1">
    <location>
        <begin position="1"/>
        <end position="18"/>
    </location>
</feature>
<proteinExistence type="predicted"/>
<keyword evidence="1" id="KW-0732">Signal</keyword>
<keyword evidence="3" id="KW-1185">Reference proteome</keyword>
<gene>
    <name evidence="2" type="ORF">NBR_LOCUS21471</name>
</gene>
<evidence type="ECO:0000313" key="2">
    <source>
        <dbReference type="EMBL" id="VDL85308.1"/>
    </source>
</evidence>
<reference evidence="2 3" key="2">
    <citation type="submission" date="2018-11" db="EMBL/GenBank/DDBJ databases">
        <authorList>
            <consortium name="Pathogen Informatics"/>
        </authorList>
    </citation>
    <scope>NUCLEOTIDE SEQUENCE [LARGE SCALE GENOMIC DNA]</scope>
</reference>
<evidence type="ECO:0000313" key="4">
    <source>
        <dbReference type="WBParaSite" id="NBR_0002147001-mRNA-1"/>
    </source>
</evidence>
<reference evidence="4" key="1">
    <citation type="submission" date="2017-02" db="UniProtKB">
        <authorList>
            <consortium name="WormBaseParasite"/>
        </authorList>
    </citation>
    <scope>IDENTIFICATION</scope>
</reference>
<dbReference type="Proteomes" id="UP000271162">
    <property type="component" value="Unassembled WGS sequence"/>
</dbReference>
<feature type="chain" id="PRO_5043126087" evidence="1">
    <location>
        <begin position="19"/>
        <end position="84"/>
    </location>
</feature>
<name>A0A0N4YW48_NIPBR</name>
<dbReference type="WBParaSite" id="NBR_0002147001-mRNA-1">
    <property type="protein sequence ID" value="NBR_0002147001-mRNA-1"/>
    <property type="gene ID" value="NBR_0002147001"/>
</dbReference>
<accession>A0A0N4YW48</accession>